<comment type="caution">
    <text evidence="2">The sequence shown here is derived from an EMBL/GenBank/DDBJ whole genome shotgun (WGS) entry which is preliminary data.</text>
</comment>
<name>A0A5B7F9B0_PORTR</name>
<feature type="region of interest" description="Disordered" evidence="1">
    <location>
        <begin position="39"/>
        <end position="101"/>
    </location>
</feature>
<proteinExistence type="predicted"/>
<keyword evidence="3" id="KW-1185">Reference proteome</keyword>
<evidence type="ECO:0000313" key="3">
    <source>
        <dbReference type="Proteomes" id="UP000324222"/>
    </source>
</evidence>
<sequence length="152" mass="17098">MNKSWQPPVECVCVPTRVRDATTDARLFMPYRTKELTDGGVRRGEVKGSRVREKPTTSQAVSQPLLPSRVSRRKAGNPTRVGPQRAPHTHAHILTPRLSGPDGRDSIVNNLAPPKIILIFRKRTLNLHLECVFVSQEKKVTDYDGFFSSKNK</sequence>
<organism evidence="2 3">
    <name type="scientific">Portunus trituberculatus</name>
    <name type="common">Swimming crab</name>
    <name type="synonym">Neptunus trituberculatus</name>
    <dbReference type="NCBI Taxonomy" id="210409"/>
    <lineage>
        <taxon>Eukaryota</taxon>
        <taxon>Metazoa</taxon>
        <taxon>Ecdysozoa</taxon>
        <taxon>Arthropoda</taxon>
        <taxon>Crustacea</taxon>
        <taxon>Multicrustacea</taxon>
        <taxon>Malacostraca</taxon>
        <taxon>Eumalacostraca</taxon>
        <taxon>Eucarida</taxon>
        <taxon>Decapoda</taxon>
        <taxon>Pleocyemata</taxon>
        <taxon>Brachyura</taxon>
        <taxon>Eubrachyura</taxon>
        <taxon>Portunoidea</taxon>
        <taxon>Portunidae</taxon>
        <taxon>Portuninae</taxon>
        <taxon>Portunus</taxon>
    </lineage>
</organism>
<reference evidence="2 3" key="1">
    <citation type="submission" date="2019-05" db="EMBL/GenBank/DDBJ databases">
        <title>Another draft genome of Portunus trituberculatus and its Hox gene families provides insights of decapod evolution.</title>
        <authorList>
            <person name="Jeong J.-H."/>
            <person name="Song I."/>
            <person name="Kim S."/>
            <person name="Choi T."/>
            <person name="Kim D."/>
            <person name="Ryu S."/>
            <person name="Kim W."/>
        </authorList>
    </citation>
    <scope>NUCLEOTIDE SEQUENCE [LARGE SCALE GENOMIC DNA]</scope>
    <source>
        <tissue evidence="2">Muscle</tissue>
    </source>
</reference>
<protein>
    <submittedName>
        <fullName evidence="2">Uncharacterized protein</fullName>
    </submittedName>
</protein>
<evidence type="ECO:0000313" key="2">
    <source>
        <dbReference type="EMBL" id="MPC41663.1"/>
    </source>
</evidence>
<dbReference type="EMBL" id="VSRR010005143">
    <property type="protein sequence ID" value="MPC41663.1"/>
    <property type="molecule type" value="Genomic_DNA"/>
</dbReference>
<evidence type="ECO:0000256" key="1">
    <source>
        <dbReference type="SAM" id="MobiDB-lite"/>
    </source>
</evidence>
<dbReference type="AlphaFoldDB" id="A0A5B7F9B0"/>
<accession>A0A5B7F9B0</accession>
<gene>
    <name evidence="2" type="ORF">E2C01_035263</name>
</gene>
<dbReference type="Proteomes" id="UP000324222">
    <property type="component" value="Unassembled WGS sequence"/>
</dbReference>
<feature type="compositionally biased region" description="Basic and acidic residues" evidence="1">
    <location>
        <begin position="39"/>
        <end position="55"/>
    </location>
</feature>